<sequence>MFSWGEDGLRGFRLKDGATVDGGPPADGRVQHLELGYRVADLCAGRGALAFVKTNGNAFVIRTSASKDGTRVRGKQKFVKCKEKIRAVGCYGDDGDDDDVVMLLSEGGNVLCVNTTHTSHLKPLAALCNKVVSQVACGSRHSVALTQGGQVYTWGRDSRGQLGLGRSGRRSDSPQHLRSLSALPLVQVAAGGDQSFALSVSGGVFGWGGNHRGQLGLGDTTDRHVPTPVDGSNTKTTIHISCGEDHTAILTKNGAVFTFGSGQHGQLGHNSFADELRPRLVVELWGAKVTKVAWDWWSALPPSTMLDHVKVWKQTLSGILSLEPVPRNSGVRNLMLVLQYMYNYIHAEPLILCSFPILMDLDSKLFVFNQNAAYSKVYFDENYTDVDDNDLYIKDFFHEVFHEMMSPETGMFMFNDSQRLAWFPKDTEEDQRYFHFGVLCGLALYNQHIIYLPFPLALFKKLLGVKPSLGDMMEFSPCVGQSLLNILENYEDDVIKNLEQDFVIIWDGAEVDLDPKSPEKPLTGENKKEFVDAYVNHAFNTSVKGVFQEFKRGFFQVCDQDLVKLFRPKELQKVLVGADLHDWAKLKQNTVYEGVYSATPPHPTIQMFWEVFDELSEDQKKAFLWFVTGFEGVPVLGMEQIKMKVKVPNLSFDQYYLSYDQYHPKTHTCDSTLELPLYSTKEIMQTKLTEALSKNRRSYKHHTLALTDSNRVYSFGCGEQGQLGRGEESHPSVPLAVRLPRDARNDLKIKNIYAGGNCSFATRTPIKEARKESNDAGIGDVTGDVIDRWVSECDSKSWKKIKREIRRTFSSASAVNQTFLDRSEDKHFQTSSKYSGLDLSAARHAFENLAKKDHVEAALLQMLPALDEMPVGVEGLRVFLLLNELLRAIQSTELAEAAAAAVQRLCADSLQALGDWWSSLPRSTMEEHVEVWKQAFCRSLSSQSTVPWGSGVRNLLLVLQMMYNANHRVVRRQRISEQAFGLEFSPMFLQAELQYWCRTSSIEQKHLNKMMFPFGLIPASFRFFELKLKRGSLLEGTFKQLAAAHPSDFKKQLVVYFDENPELKHVYEKDLFHHLFGEMMTTVSGMFMFNDSKTLAWFPSTTTEESKTNFFLLGVLCGLALYNRSLIHFPFPLALFKKLLGVEPTLDDLEEFSPVVGKRLQCILGYEEEDLEDLKDMDFEVCERTLVKLFLPEQLRGALVGQDVYDWPKLKENAVWGPHFDDNTKKMFWEIFDELTEDQRKDFFLFVTGYRIVPILGMDQIQMKVQVPQVENGQHHHDELFPESLTCHSILYLPLYSSKELLRRRLTAALIKERGFSM</sequence>
<dbReference type="GO" id="GO:0006511">
    <property type="term" value="P:ubiquitin-dependent protein catabolic process"/>
    <property type="evidence" value="ECO:0007669"/>
    <property type="project" value="TreeGrafter"/>
</dbReference>
<keyword evidence="1" id="KW-0808">Transferase</keyword>
<protein>
    <submittedName>
        <fullName evidence="7">Putative E3 ubiquitin-protein ligase HERC6</fullName>
    </submittedName>
</protein>
<evidence type="ECO:0000256" key="5">
    <source>
        <dbReference type="PROSITE-ProRule" id="PRU00235"/>
    </source>
</evidence>
<dbReference type="PROSITE" id="PS50237">
    <property type="entry name" value="HECT"/>
    <property type="match status" value="2"/>
</dbReference>
<dbReference type="InterPro" id="IPR009091">
    <property type="entry name" value="RCC1/BLIP-II"/>
</dbReference>
<dbReference type="PROSITE" id="PS50012">
    <property type="entry name" value="RCC1_3"/>
    <property type="match status" value="4"/>
</dbReference>
<name>A0A4Z2GP11_9TELE</name>
<feature type="active site" description="Glycyl thioester intermediate" evidence="4">
    <location>
        <position position="669"/>
    </location>
</feature>
<evidence type="ECO:0000313" key="7">
    <source>
        <dbReference type="EMBL" id="TNN55021.1"/>
    </source>
</evidence>
<accession>A0A4Z2GP11</accession>
<dbReference type="Gene3D" id="3.30.2160.10">
    <property type="entry name" value="Hect, E3 ligase catalytic domain"/>
    <property type="match status" value="1"/>
</dbReference>
<evidence type="ECO:0000256" key="1">
    <source>
        <dbReference type="ARBA" id="ARBA00022679"/>
    </source>
</evidence>
<keyword evidence="2" id="KW-0677">Repeat</keyword>
<dbReference type="Gene3D" id="2.130.10.30">
    <property type="entry name" value="Regulator of chromosome condensation 1/beta-lactamase-inhibitor protein II"/>
    <property type="match status" value="2"/>
</dbReference>
<evidence type="ECO:0000259" key="6">
    <source>
        <dbReference type="PROSITE" id="PS50237"/>
    </source>
</evidence>
<dbReference type="GO" id="GO:0016567">
    <property type="term" value="P:protein ubiquitination"/>
    <property type="evidence" value="ECO:0007669"/>
    <property type="project" value="TreeGrafter"/>
</dbReference>
<dbReference type="InterPro" id="IPR000408">
    <property type="entry name" value="Reg_chr_condens"/>
</dbReference>
<proteinExistence type="predicted"/>
<dbReference type="PRINTS" id="PR00633">
    <property type="entry name" value="RCCNDNSATION"/>
</dbReference>
<feature type="repeat" description="RCC1" evidence="5">
    <location>
        <begin position="149"/>
        <end position="201"/>
    </location>
</feature>
<dbReference type="InterPro" id="IPR000569">
    <property type="entry name" value="HECT_dom"/>
</dbReference>
<dbReference type="PROSITE" id="PS00626">
    <property type="entry name" value="RCC1_2"/>
    <property type="match status" value="1"/>
</dbReference>
<evidence type="ECO:0000256" key="4">
    <source>
        <dbReference type="PROSITE-ProRule" id="PRU00104"/>
    </source>
</evidence>
<dbReference type="SUPFAM" id="SSF50985">
    <property type="entry name" value="RCC1/BLIP-II"/>
    <property type="match status" value="2"/>
</dbReference>
<feature type="repeat" description="RCC1" evidence="5">
    <location>
        <begin position="710"/>
        <end position="765"/>
    </location>
</feature>
<dbReference type="GO" id="GO:0061630">
    <property type="term" value="F:ubiquitin protein ligase activity"/>
    <property type="evidence" value="ECO:0007669"/>
    <property type="project" value="TreeGrafter"/>
</dbReference>
<evidence type="ECO:0000256" key="3">
    <source>
        <dbReference type="ARBA" id="ARBA00022786"/>
    </source>
</evidence>
<dbReference type="Pfam" id="PF00415">
    <property type="entry name" value="RCC1"/>
    <property type="match status" value="4"/>
</dbReference>
<comment type="caution">
    <text evidence="7">The sequence shown here is derived from an EMBL/GenBank/DDBJ whole genome shotgun (WGS) entry which is preliminary data.</text>
</comment>
<reference evidence="7 8" key="1">
    <citation type="submission" date="2019-03" db="EMBL/GenBank/DDBJ databases">
        <title>First draft genome of Liparis tanakae, snailfish: a comprehensive survey of snailfish specific genes.</title>
        <authorList>
            <person name="Kim W."/>
            <person name="Song I."/>
            <person name="Jeong J.-H."/>
            <person name="Kim D."/>
            <person name="Kim S."/>
            <person name="Ryu S."/>
            <person name="Song J.Y."/>
            <person name="Lee S.K."/>
        </authorList>
    </citation>
    <scope>NUCLEOTIDE SEQUENCE [LARGE SCALE GENOMIC DNA]</scope>
    <source>
        <tissue evidence="7">Muscle</tissue>
    </source>
</reference>
<feature type="active site" description="Glycyl thioester intermediate" evidence="4">
    <location>
        <position position="1287"/>
    </location>
</feature>
<dbReference type="PANTHER" id="PTHR45622:SF73">
    <property type="entry name" value="E3 UBIQUITIN-PROTEIN LIGASE HERC4-LIKE ISOFORM X1-RELATED"/>
    <property type="match status" value="1"/>
</dbReference>
<keyword evidence="3 4" id="KW-0833">Ubl conjugation pathway</keyword>
<feature type="domain" description="HECT" evidence="6">
    <location>
        <begin position="1045"/>
        <end position="1318"/>
    </location>
</feature>
<gene>
    <name evidence="7" type="primary">HERC6_1</name>
    <name evidence="7" type="ORF">EYF80_034808</name>
</gene>
<dbReference type="Gene3D" id="3.90.1750.10">
    <property type="entry name" value="Hect, E3 ligase catalytic domains"/>
    <property type="match status" value="2"/>
</dbReference>
<dbReference type="Pfam" id="PF00632">
    <property type="entry name" value="HECT"/>
    <property type="match status" value="2"/>
</dbReference>
<organism evidence="7 8">
    <name type="scientific">Liparis tanakae</name>
    <name type="common">Tanaka's snailfish</name>
    <dbReference type="NCBI Taxonomy" id="230148"/>
    <lineage>
        <taxon>Eukaryota</taxon>
        <taxon>Metazoa</taxon>
        <taxon>Chordata</taxon>
        <taxon>Craniata</taxon>
        <taxon>Vertebrata</taxon>
        <taxon>Euteleostomi</taxon>
        <taxon>Actinopterygii</taxon>
        <taxon>Neopterygii</taxon>
        <taxon>Teleostei</taxon>
        <taxon>Neoteleostei</taxon>
        <taxon>Acanthomorphata</taxon>
        <taxon>Eupercaria</taxon>
        <taxon>Perciformes</taxon>
        <taxon>Cottioidei</taxon>
        <taxon>Cottales</taxon>
        <taxon>Liparidae</taxon>
        <taxon>Liparis</taxon>
    </lineage>
</organism>
<dbReference type="SMART" id="SM00119">
    <property type="entry name" value="HECTc"/>
    <property type="match status" value="2"/>
</dbReference>
<feature type="repeat" description="RCC1" evidence="5">
    <location>
        <begin position="202"/>
        <end position="253"/>
    </location>
</feature>
<evidence type="ECO:0000256" key="2">
    <source>
        <dbReference type="ARBA" id="ARBA00022737"/>
    </source>
</evidence>
<dbReference type="EMBL" id="SRLO01000469">
    <property type="protein sequence ID" value="TNN55021.1"/>
    <property type="molecule type" value="Genomic_DNA"/>
</dbReference>
<keyword evidence="8" id="KW-1185">Reference proteome</keyword>
<dbReference type="SUPFAM" id="SSF56204">
    <property type="entry name" value="Hect, E3 ligase catalytic domain"/>
    <property type="match status" value="2"/>
</dbReference>
<feature type="domain" description="HECT" evidence="6">
    <location>
        <begin position="376"/>
        <end position="702"/>
    </location>
</feature>
<dbReference type="GO" id="GO:0005737">
    <property type="term" value="C:cytoplasm"/>
    <property type="evidence" value="ECO:0007669"/>
    <property type="project" value="TreeGrafter"/>
</dbReference>
<dbReference type="Proteomes" id="UP000314294">
    <property type="component" value="Unassembled WGS sequence"/>
</dbReference>
<dbReference type="InterPro" id="IPR035983">
    <property type="entry name" value="Hect_E3_ubiquitin_ligase"/>
</dbReference>
<dbReference type="PANTHER" id="PTHR45622">
    <property type="entry name" value="UBIQUITIN-PROTEIN LIGASE E3A-RELATED"/>
    <property type="match status" value="1"/>
</dbReference>
<dbReference type="Gene3D" id="3.30.2410.10">
    <property type="entry name" value="Hect, E3 ligase catalytic domain"/>
    <property type="match status" value="2"/>
</dbReference>
<dbReference type="InterPro" id="IPR051709">
    <property type="entry name" value="Ub-ligase/GTPase-reg"/>
</dbReference>
<dbReference type="OrthoDB" id="5981550at2759"/>
<evidence type="ECO:0000313" key="8">
    <source>
        <dbReference type="Proteomes" id="UP000314294"/>
    </source>
</evidence>
<feature type="repeat" description="RCC1" evidence="5">
    <location>
        <begin position="254"/>
        <end position="293"/>
    </location>
</feature>